<keyword evidence="3" id="KW-0964">Secreted</keyword>
<dbReference type="Pfam" id="PF01395">
    <property type="entry name" value="PBP_GOBP"/>
    <property type="match status" value="1"/>
</dbReference>
<dbReference type="GO" id="GO:0005549">
    <property type="term" value="F:odorant binding"/>
    <property type="evidence" value="ECO:0007669"/>
    <property type="project" value="InterPro"/>
</dbReference>
<evidence type="ECO:0000256" key="3">
    <source>
        <dbReference type="ARBA" id="ARBA00022525"/>
    </source>
</evidence>
<feature type="signal peptide" evidence="5">
    <location>
        <begin position="1"/>
        <end position="20"/>
    </location>
</feature>
<evidence type="ECO:0000313" key="7">
    <source>
        <dbReference type="Proteomes" id="UP000410492"/>
    </source>
</evidence>
<dbReference type="PANTHER" id="PTHR21066:SF9">
    <property type="entry name" value="ODORANT-BINDING PROTEIN 59A"/>
    <property type="match status" value="1"/>
</dbReference>
<dbReference type="OrthoDB" id="8194482at2759"/>
<evidence type="ECO:0000313" key="6">
    <source>
        <dbReference type="EMBL" id="VEN63556.1"/>
    </source>
</evidence>
<name>A0A653DTL0_CALMS</name>
<dbReference type="Gene3D" id="1.10.238.20">
    <property type="entry name" value="Pheromone/general odorant binding protein domain"/>
    <property type="match status" value="1"/>
</dbReference>
<protein>
    <submittedName>
        <fullName evidence="6">Uncharacterized protein</fullName>
    </submittedName>
</protein>
<sequence length="212" mass="22782">MNVICTVVTLVFCSVCCVQALKCGLAKTTNGELVKAMAKCVRNNETLDKMWDGSKLSSEEDSAMASTTVSPKTKAGRHRRAQPVTAKPEGNAASKINVKTDDKTINSTEASTDAPSSTESPETCMVQCILESVGVADENGVPDRAKFVESILKTASNRELRDFLQDTADECFKEINKEKDLDSCAASSKLMTCLAEKGRANCEDWPAGGLPF</sequence>
<keyword evidence="5" id="KW-0732">Signal</keyword>
<feature type="region of interest" description="Disordered" evidence="4">
    <location>
        <begin position="54"/>
        <end position="120"/>
    </location>
</feature>
<dbReference type="EMBL" id="CAACVG010014688">
    <property type="protein sequence ID" value="VEN63556.1"/>
    <property type="molecule type" value="Genomic_DNA"/>
</dbReference>
<evidence type="ECO:0000256" key="2">
    <source>
        <dbReference type="ARBA" id="ARBA00008098"/>
    </source>
</evidence>
<dbReference type="SUPFAM" id="SSF47565">
    <property type="entry name" value="Insect pheromone/odorant-binding proteins"/>
    <property type="match status" value="1"/>
</dbReference>
<dbReference type="Proteomes" id="UP000410492">
    <property type="component" value="Unassembled WGS sequence"/>
</dbReference>
<keyword evidence="7" id="KW-1185">Reference proteome</keyword>
<comment type="subcellular location">
    <subcellularLocation>
        <location evidence="1">Secreted</location>
    </subcellularLocation>
</comment>
<dbReference type="PANTHER" id="PTHR21066">
    <property type="entry name" value="ODORANT-BINDING PROTEIN 59A-RELATED"/>
    <property type="match status" value="1"/>
</dbReference>
<organism evidence="6 7">
    <name type="scientific">Callosobruchus maculatus</name>
    <name type="common">Southern cowpea weevil</name>
    <name type="synonym">Pulse bruchid</name>
    <dbReference type="NCBI Taxonomy" id="64391"/>
    <lineage>
        <taxon>Eukaryota</taxon>
        <taxon>Metazoa</taxon>
        <taxon>Ecdysozoa</taxon>
        <taxon>Arthropoda</taxon>
        <taxon>Hexapoda</taxon>
        <taxon>Insecta</taxon>
        <taxon>Pterygota</taxon>
        <taxon>Neoptera</taxon>
        <taxon>Endopterygota</taxon>
        <taxon>Coleoptera</taxon>
        <taxon>Polyphaga</taxon>
        <taxon>Cucujiformia</taxon>
        <taxon>Chrysomeloidea</taxon>
        <taxon>Chrysomelidae</taxon>
        <taxon>Bruchinae</taxon>
        <taxon>Bruchini</taxon>
        <taxon>Callosobruchus</taxon>
    </lineage>
</organism>
<dbReference type="InterPro" id="IPR036728">
    <property type="entry name" value="PBP_GOBP_sf"/>
</dbReference>
<dbReference type="InterPro" id="IPR052295">
    <property type="entry name" value="Odorant-binding_protein"/>
</dbReference>
<evidence type="ECO:0000256" key="1">
    <source>
        <dbReference type="ARBA" id="ARBA00004613"/>
    </source>
</evidence>
<dbReference type="InterPro" id="IPR006170">
    <property type="entry name" value="PBP/GOBP"/>
</dbReference>
<dbReference type="GO" id="GO:0005576">
    <property type="term" value="C:extracellular region"/>
    <property type="evidence" value="ECO:0007669"/>
    <property type="project" value="UniProtKB-SubCell"/>
</dbReference>
<feature type="compositionally biased region" description="Polar residues" evidence="4">
    <location>
        <begin position="105"/>
        <end position="120"/>
    </location>
</feature>
<dbReference type="CDD" id="cd23992">
    <property type="entry name" value="PBP_GOBP"/>
    <property type="match status" value="1"/>
</dbReference>
<gene>
    <name evidence="6" type="ORF">CALMAC_LOCUS20351</name>
</gene>
<dbReference type="AlphaFoldDB" id="A0A653DTL0"/>
<accession>A0A653DTL0</accession>
<reference evidence="6 7" key="1">
    <citation type="submission" date="2019-01" db="EMBL/GenBank/DDBJ databases">
        <authorList>
            <person name="Sayadi A."/>
        </authorList>
    </citation>
    <scope>NUCLEOTIDE SEQUENCE [LARGE SCALE GENOMIC DNA]</scope>
</reference>
<evidence type="ECO:0000256" key="5">
    <source>
        <dbReference type="SAM" id="SignalP"/>
    </source>
</evidence>
<proteinExistence type="inferred from homology"/>
<comment type="similarity">
    <text evidence="2">Belongs to the PBP/GOBP family.</text>
</comment>
<feature type="chain" id="PRO_5024975201" evidence="5">
    <location>
        <begin position="21"/>
        <end position="212"/>
    </location>
</feature>
<evidence type="ECO:0000256" key="4">
    <source>
        <dbReference type="SAM" id="MobiDB-lite"/>
    </source>
</evidence>